<evidence type="ECO:0000313" key="9">
    <source>
        <dbReference type="EMBL" id="REG91391.1"/>
    </source>
</evidence>
<name>A0A3E0DZK5_9BACT</name>
<comment type="caution">
    <text evidence="9">The sequence shown here is derived from an EMBL/GenBank/DDBJ whole genome shotgun (WGS) entry which is preliminary data.</text>
</comment>
<evidence type="ECO:0000256" key="5">
    <source>
        <dbReference type="ARBA" id="ARBA00023136"/>
    </source>
</evidence>
<dbReference type="PANTHER" id="PTHR30572:SF18">
    <property type="entry name" value="ABC-TYPE MACROLIDE FAMILY EXPORT SYSTEM PERMEASE COMPONENT 2"/>
    <property type="match status" value="1"/>
</dbReference>
<feature type="transmembrane region" description="Helical" evidence="6">
    <location>
        <begin position="666"/>
        <end position="689"/>
    </location>
</feature>
<feature type="transmembrane region" description="Helical" evidence="6">
    <location>
        <begin position="331"/>
        <end position="350"/>
    </location>
</feature>
<evidence type="ECO:0000259" key="7">
    <source>
        <dbReference type="Pfam" id="PF02687"/>
    </source>
</evidence>
<evidence type="ECO:0000259" key="8">
    <source>
        <dbReference type="Pfam" id="PF12704"/>
    </source>
</evidence>
<proteinExistence type="predicted"/>
<feature type="transmembrane region" description="Helical" evidence="6">
    <location>
        <begin position="744"/>
        <end position="768"/>
    </location>
</feature>
<feature type="transmembrane region" description="Helical" evidence="6">
    <location>
        <begin position="5"/>
        <end position="22"/>
    </location>
</feature>
<evidence type="ECO:0000256" key="2">
    <source>
        <dbReference type="ARBA" id="ARBA00022475"/>
    </source>
</evidence>
<reference evidence="9 10" key="1">
    <citation type="submission" date="2018-08" db="EMBL/GenBank/DDBJ databases">
        <title>Genomic Encyclopedia of Archaeal and Bacterial Type Strains, Phase II (KMG-II): from individual species to whole genera.</title>
        <authorList>
            <person name="Goeker M."/>
        </authorList>
    </citation>
    <scope>NUCLEOTIDE SEQUENCE [LARGE SCALE GENOMIC DNA]</scope>
    <source>
        <strain evidence="9 10">DSM 15986</strain>
    </source>
</reference>
<dbReference type="RefSeq" id="WP_240510843.1">
    <property type="nucleotide sequence ID" value="NZ_MSSW01000010.1"/>
</dbReference>
<dbReference type="EMBL" id="QUNF01000004">
    <property type="protein sequence ID" value="REG91391.1"/>
    <property type="molecule type" value="Genomic_DNA"/>
</dbReference>
<dbReference type="PANTHER" id="PTHR30572">
    <property type="entry name" value="MEMBRANE COMPONENT OF TRANSPORTER-RELATED"/>
    <property type="match status" value="1"/>
</dbReference>
<dbReference type="Pfam" id="PF12704">
    <property type="entry name" value="MacB_PCD"/>
    <property type="match status" value="1"/>
</dbReference>
<dbReference type="Pfam" id="PF02687">
    <property type="entry name" value="FtsX"/>
    <property type="match status" value="2"/>
</dbReference>
<gene>
    <name evidence="9" type="ORF">C8N25_1045</name>
</gene>
<feature type="transmembrane region" description="Helical" evidence="6">
    <location>
        <begin position="274"/>
        <end position="295"/>
    </location>
</feature>
<sequence length="789" mass="87454">MFINVFGLAVGMAVSILIFLFVQHELSYDTFHANSDRVVRVSRAWFNPDGEISLHLGHTAPPFGPLIKAEYPDEVAFAARMLESNPLVTSGDTKFIEDHFTFADPEVFDIFSIKILEGDSKKALEQNDGVMISQSSAIKYFGDSSPMGKELLINLSGQEFTFQVRGVFEDFPDNSHFHPTFFASMLPVVMFYGGPDAFMGNFGSNSFSTYLRLNEGVDRLAFEGKLPNLIDKYMGETQAGTPMSTGTKLYLWPLEDIHLYSNLDTEIEANGDIAYVYIYLAVALFILLIACINFMNLSTARSSLRSLEVGLRKVMGADKGNLIRQFMGESFMLTTISMVIALVLVNFFLPMFSDFTEKQLSLNFIQNPEFLIGILGLILVVGLISGSYPALFLSGFQPGKVLKGVFKAGKSHEQFRSVLVVGQFAISVVLIVAVLVVVNQLDFMQSKDLGFEKEDIVLLPTSPAIQHNYNIIKDRLESHTGIQAVTVSSRAPSGRLLDNQGSSVEIDGKLTQLEIRIADIDVSHNFLKTYGIPLAAGRDFDVLRASDSTEAFILNETAIREIGWESPEAAIGKQFLYGSKRGFVTGVMKDFHFENLHQPIVPLLFEIGTNGNNVMSIKIDADQREETLAYLKEEWAALRPGFPFEPRFVDQGFNEQYAAEQRVKTIFTFFSGLAVIISILGLFGLTTFATQQRTREIGIRKVMGAETANILVLLGKDFLKLVMIGFLIAIPISWFGMSSWLEDFAYNVGISWTVFLWAGLIAGAVAAITVMSQSLKAAWANPVKSIKSE</sequence>
<feature type="transmembrane region" description="Helical" evidence="6">
    <location>
        <begin position="710"/>
        <end position="732"/>
    </location>
</feature>
<evidence type="ECO:0000256" key="1">
    <source>
        <dbReference type="ARBA" id="ARBA00004651"/>
    </source>
</evidence>
<dbReference type="InterPro" id="IPR050250">
    <property type="entry name" value="Macrolide_Exporter_MacB"/>
</dbReference>
<dbReference type="GO" id="GO:0005886">
    <property type="term" value="C:plasma membrane"/>
    <property type="evidence" value="ECO:0007669"/>
    <property type="project" value="UniProtKB-SubCell"/>
</dbReference>
<comment type="subcellular location">
    <subcellularLocation>
        <location evidence="1">Cell membrane</location>
        <topology evidence="1">Multi-pass membrane protein</topology>
    </subcellularLocation>
</comment>
<protein>
    <submittedName>
        <fullName evidence="9">Putative ABC transport system permease protein</fullName>
    </submittedName>
</protein>
<feature type="domain" description="ABC3 transporter permease C-terminal" evidence="7">
    <location>
        <begin position="281"/>
        <end position="397"/>
    </location>
</feature>
<dbReference type="GO" id="GO:0022857">
    <property type="term" value="F:transmembrane transporter activity"/>
    <property type="evidence" value="ECO:0007669"/>
    <property type="project" value="TreeGrafter"/>
</dbReference>
<feature type="domain" description="MacB-like periplasmic core" evidence="8">
    <location>
        <begin position="2"/>
        <end position="226"/>
    </location>
</feature>
<dbReference type="Proteomes" id="UP000256405">
    <property type="component" value="Unassembled WGS sequence"/>
</dbReference>
<keyword evidence="2" id="KW-1003">Cell membrane</keyword>
<keyword evidence="10" id="KW-1185">Reference proteome</keyword>
<feature type="transmembrane region" description="Helical" evidence="6">
    <location>
        <begin position="417"/>
        <end position="438"/>
    </location>
</feature>
<keyword evidence="4 6" id="KW-1133">Transmembrane helix</keyword>
<organism evidence="9 10">
    <name type="scientific">Algoriphagus antarcticus</name>
    <dbReference type="NCBI Taxonomy" id="238540"/>
    <lineage>
        <taxon>Bacteria</taxon>
        <taxon>Pseudomonadati</taxon>
        <taxon>Bacteroidota</taxon>
        <taxon>Cytophagia</taxon>
        <taxon>Cytophagales</taxon>
        <taxon>Cyclobacteriaceae</taxon>
        <taxon>Algoriphagus</taxon>
    </lineage>
</organism>
<dbReference type="InterPro" id="IPR003838">
    <property type="entry name" value="ABC3_permease_C"/>
</dbReference>
<evidence type="ECO:0000256" key="3">
    <source>
        <dbReference type="ARBA" id="ARBA00022692"/>
    </source>
</evidence>
<evidence type="ECO:0000256" key="6">
    <source>
        <dbReference type="SAM" id="Phobius"/>
    </source>
</evidence>
<accession>A0A3E0DZK5</accession>
<evidence type="ECO:0000256" key="4">
    <source>
        <dbReference type="ARBA" id="ARBA00022989"/>
    </source>
</evidence>
<feature type="transmembrane region" description="Helical" evidence="6">
    <location>
        <begin position="370"/>
        <end position="396"/>
    </location>
</feature>
<feature type="domain" description="ABC3 transporter permease C-terminal" evidence="7">
    <location>
        <begin position="669"/>
        <end position="782"/>
    </location>
</feature>
<evidence type="ECO:0000313" key="10">
    <source>
        <dbReference type="Proteomes" id="UP000256405"/>
    </source>
</evidence>
<keyword evidence="3 6" id="KW-0812">Transmembrane</keyword>
<dbReference type="InterPro" id="IPR025857">
    <property type="entry name" value="MacB_PCD"/>
</dbReference>
<dbReference type="AlphaFoldDB" id="A0A3E0DZK5"/>
<keyword evidence="5 6" id="KW-0472">Membrane</keyword>